<proteinExistence type="predicted"/>
<keyword evidence="2" id="KW-1185">Reference proteome</keyword>
<name>M7B1M0_CHEMY</name>
<dbReference type="STRING" id="8469.M7B1M0"/>
<reference evidence="2" key="1">
    <citation type="journal article" date="2013" name="Nat. Genet.">
        <title>The draft genomes of soft-shell turtle and green sea turtle yield insights into the development and evolution of the turtle-specific body plan.</title>
        <authorList>
            <person name="Wang Z."/>
            <person name="Pascual-Anaya J."/>
            <person name="Zadissa A."/>
            <person name="Li W."/>
            <person name="Niimura Y."/>
            <person name="Huang Z."/>
            <person name="Li C."/>
            <person name="White S."/>
            <person name="Xiong Z."/>
            <person name="Fang D."/>
            <person name="Wang B."/>
            <person name="Ming Y."/>
            <person name="Chen Y."/>
            <person name="Zheng Y."/>
            <person name="Kuraku S."/>
            <person name="Pignatelli M."/>
            <person name="Herrero J."/>
            <person name="Beal K."/>
            <person name="Nozawa M."/>
            <person name="Li Q."/>
            <person name="Wang J."/>
            <person name="Zhang H."/>
            <person name="Yu L."/>
            <person name="Shigenobu S."/>
            <person name="Wang J."/>
            <person name="Liu J."/>
            <person name="Flicek P."/>
            <person name="Searle S."/>
            <person name="Wang J."/>
            <person name="Kuratani S."/>
            <person name="Yin Y."/>
            <person name="Aken B."/>
            <person name="Zhang G."/>
            <person name="Irie N."/>
        </authorList>
    </citation>
    <scope>NUCLEOTIDE SEQUENCE [LARGE SCALE GENOMIC DNA]</scope>
</reference>
<protein>
    <submittedName>
        <fullName evidence="1">Tetraspanin-17</fullName>
    </submittedName>
</protein>
<evidence type="ECO:0000313" key="2">
    <source>
        <dbReference type="Proteomes" id="UP000031443"/>
    </source>
</evidence>
<dbReference type="GO" id="GO:0003743">
    <property type="term" value="F:translation initiation factor activity"/>
    <property type="evidence" value="ECO:0007669"/>
    <property type="project" value="InterPro"/>
</dbReference>
<dbReference type="AlphaFoldDB" id="M7B1M0"/>
<dbReference type="Proteomes" id="UP000031443">
    <property type="component" value="Unassembled WGS sequence"/>
</dbReference>
<dbReference type="Pfam" id="PF01652">
    <property type="entry name" value="IF4E"/>
    <property type="match status" value="1"/>
</dbReference>
<organism evidence="1 2">
    <name type="scientific">Chelonia mydas</name>
    <name type="common">Green sea-turtle</name>
    <name type="synonym">Chelonia agassizi</name>
    <dbReference type="NCBI Taxonomy" id="8469"/>
    <lineage>
        <taxon>Eukaryota</taxon>
        <taxon>Metazoa</taxon>
        <taxon>Chordata</taxon>
        <taxon>Craniata</taxon>
        <taxon>Vertebrata</taxon>
        <taxon>Euteleostomi</taxon>
        <taxon>Archelosauria</taxon>
        <taxon>Testudinata</taxon>
        <taxon>Testudines</taxon>
        <taxon>Cryptodira</taxon>
        <taxon>Durocryptodira</taxon>
        <taxon>Americhelydia</taxon>
        <taxon>Chelonioidea</taxon>
        <taxon>Cheloniidae</taxon>
        <taxon>Chelonia</taxon>
    </lineage>
</organism>
<dbReference type="GO" id="GO:0003723">
    <property type="term" value="F:RNA binding"/>
    <property type="evidence" value="ECO:0007669"/>
    <property type="project" value="InterPro"/>
</dbReference>
<dbReference type="EMBL" id="KB547574">
    <property type="protein sequence ID" value="EMP30949.1"/>
    <property type="molecule type" value="Genomic_DNA"/>
</dbReference>
<dbReference type="Gene3D" id="3.30.760.10">
    <property type="entry name" value="RNA Cap, Translation Initiation Factor Eif4e"/>
    <property type="match status" value="1"/>
</dbReference>
<evidence type="ECO:0000313" key="1">
    <source>
        <dbReference type="EMBL" id="EMP30949.1"/>
    </source>
</evidence>
<gene>
    <name evidence="1" type="ORF">UY3_11937</name>
</gene>
<dbReference type="InterPro" id="IPR001040">
    <property type="entry name" value="TIF_eIF_4E"/>
</dbReference>
<accession>M7B1M0</accession>
<sequence>MWEDNRNKRGGRWLITLAKQQRHTELDRFWLETWSCCGAHGPNAWNLHIYFIWMDPNPSREHRGVPFSCCLQDPAAAAPAVTPHPMAQEPEHPGFIRSAGRCEGGCGTI</sequence>
<dbReference type="InterPro" id="IPR023398">
    <property type="entry name" value="TIF_eIF4e-like"/>
</dbReference>
<dbReference type="SUPFAM" id="SSF55418">
    <property type="entry name" value="eIF4e-like"/>
    <property type="match status" value="1"/>
</dbReference>